<feature type="transmembrane region" description="Helical" evidence="5">
    <location>
        <begin position="348"/>
        <end position="369"/>
    </location>
</feature>
<keyword evidence="4 5" id="KW-0472">Membrane</keyword>
<dbReference type="PANTHER" id="PTHR23501:SF197">
    <property type="entry name" value="COMD"/>
    <property type="match status" value="1"/>
</dbReference>
<feature type="transmembrane region" description="Helical" evidence="5">
    <location>
        <begin position="210"/>
        <end position="231"/>
    </location>
</feature>
<feature type="transmembrane region" description="Helical" evidence="5">
    <location>
        <begin position="29"/>
        <end position="50"/>
    </location>
</feature>
<dbReference type="Gene3D" id="1.20.1250.20">
    <property type="entry name" value="MFS general substrate transporter like domains"/>
    <property type="match status" value="2"/>
</dbReference>
<feature type="transmembrane region" description="Helical" evidence="5">
    <location>
        <begin position="453"/>
        <end position="473"/>
    </location>
</feature>
<name>A0ABN1P7R5_9ACTN</name>
<proteinExistence type="predicted"/>
<evidence type="ECO:0000256" key="2">
    <source>
        <dbReference type="ARBA" id="ARBA00022692"/>
    </source>
</evidence>
<reference evidence="8" key="1">
    <citation type="journal article" date="2019" name="Int. J. Syst. Evol. Microbiol.">
        <title>The Global Catalogue of Microorganisms (GCM) 10K type strain sequencing project: providing services to taxonomists for standard genome sequencing and annotation.</title>
        <authorList>
            <consortium name="The Broad Institute Genomics Platform"/>
            <consortium name="The Broad Institute Genome Sequencing Center for Infectious Disease"/>
            <person name="Wu L."/>
            <person name="Ma J."/>
        </authorList>
    </citation>
    <scope>NUCLEOTIDE SEQUENCE [LARGE SCALE GENOMIC DNA]</scope>
    <source>
        <strain evidence="8">JCM 10673</strain>
    </source>
</reference>
<keyword evidence="3 5" id="KW-1133">Transmembrane helix</keyword>
<feature type="transmembrane region" description="Helical" evidence="5">
    <location>
        <begin position="92"/>
        <end position="111"/>
    </location>
</feature>
<evidence type="ECO:0000313" key="7">
    <source>
        <dbReference type="EMBL" id="GAA0923508.1"/>
    </source>
</evidence>
<feature type="transmembrane region" description="Helical" evidence="5">
    <location>
        <begin position="375"/>
        <end position="398"/>
    </location>
</feature>
<evidence type="ECO:0000256" key="4">
    <source>
        <dbReference type="ARBA" id="ARBA00023136"/>
    </source>
</evidence>
<comment type="subcellular location">
    <subcellularLocation>
        <location evidence="1">Cell membrane</location>
        <topology evidence="1">Multi-pass membrane protein</topology>
    </subcellularLocation>
</comment>
<evidence type="ECO:0000256" key="1">
    <source>
        <dbReference type="ARBA" id="ARBA00004651"/>
    </source>
</evidence>
<feature type="transmembrane region" description="Helical" evidence="5">
    <location>
        <begin position="237"/>
        <end position="260"/>
    </location>
</feature>
<evidence type="ECO:0000313" key="8">
    <source>
        <dbReference type="Proteomes" id="UP001501005"/>
    </source>
</evidence>
<feature type="transmembrane region" description="Helical" evidence="5">
    <location>
        <begin position="174"/>
        <end position="198"/>
    </location>
</feature>
<gene>
    <name evidence="7" type="ORF">GCM10009549_43840</name>
</gene>
<comment type="caution">
    <text evidence="7">The sequence shown here is derived from an EMBL/GenBank/DDBJ whole genome shotgun (WGS) entry which is preliminary data.</text>
</comment>
<dbReference type="Proteomes" id="UP001501005">
    <property type="component" value="Unassembled WGS sequence"/>
</dbReference>
<feature type="transmembrane region" description="Helical" evidence="5">
    <location>
        <begin position="62"/>
        <end position="80"/>
    </location>
</feature>
<dbReference type="RefSeq" id="WP_344052402.1">
    <property type="nucleotide sequence ID" value="NZ_BAAAHG010000042.1"/>
</dbReference>
<dbReference type="PANTHER" id="PTHR23501">
    <property type="entry name" value="MAJOR FACILITATOR SUPERFAMILY"/>
    <property type="match status" value="1"/>
</dbReference>
<protein>
    <submittedName>
        <fullName evidence="7">MFS transporter</fullName>
    </submittedName>
</protein>
<feature type="transmembrane region" description="Helical" evidence="5">
    <location>
        <begin position="410"/>
        <end position="433"/>
    </location>
</feature>
<dbReference type="Pfam" id="PF07690">
    <property type="entry name" value="MFS_1"/>
    <property type="match status" value="1"/>
</dbReference>
<dbReference type="InterPro" id="IPR036259">
    <property type="entry name" value="MFS_trans_sf"/>
</dbReference>
<dbReference type="InterPro" id="IPR011701">
    <property type="entry name" value="MFS"/>
</dbReference>
<organism evidence="7 8">
    <name type="scientific">Streptomyces thermoalcalitolerans</name>
    <dbReference type="NCBI Taxonomy" id="65605"/>
    <lineage>
        <taxon>Bacteria</taxon>
        <taxon>Bacillati</taxon>
        <taxon>Actinomycetota</taxon>
        <taxon>Actinomycetes</taxon>
        <taxon>Kitasatosporales</taxon>
        <taxon>Streptomycetaceae</taxon>
        <taxon>Streptomyces</taxon>
    </lineage>
</organism>
<feature type="transmembrane region" description="Helical" evidence="5">
    <location>
        <begin position="272"/>
        <end position="294"/>
    </location>
</feature>
<feature type="domain" description="Major facilitator superfamily (MFS) profile" evidence="6">
    <location>
        <begin position="25"/>
        <end position="477"/>
    </location>
</feature>
<evidence type="ECO:0000259" key="6">
    <source>
        <dbReference type="PROSITE" id="PS50850"/>
    </source>
</evidence>
<accession>A0ABN1P7R5</accession>
<feature type="transmembrane region" description="Helical" evidence="5">
    <location>
        <begin position="117"/>
        <end position="138"/>
    </location>
</feature>
<evidence type="ECO:0000256" key="5">
    <source>
        <dbReference type="SAM" id="Phobius"/>
    </source>
</evidence>
<keyword evidence="2 5" id="KW-0812">Transmembrane</keyword>
<dbReference type="SUPFAM" id="SSF103473">
    <property type="entry name" value="MFS general substrate transporter"/>
    <property type="match status" value="2"/>
</dbReference>
<evidence type="ECO:0000256" key="3">
    <source>
        <dbReference type="ARBA" id="ARBA00022989"/>
    </source>
</evidence>
<feature type="transmembrane region" description="Helical" evidence="5">
    <location>
        <begin position="145"/>
        <end position="168"/>
    </location>
</feature>
<feature type="transmembrane region" description="Helical" evidence="5">
    <location>
        <begin position="314"/>
        <end position="341"/>
    </location>
</feature>
<dbReference type="EMBL" id="BAAAHG010000042">
    <property type="protein sequence ID" value="GAA0923508.1"/>
    <property type="molecule type" value="Genomic_DNA"/>
</dbReference>
<dbReference type="InterPro" id="IPR020846">
    <property type="entry name" value="MFS_dom"/>
</dbReference>
<keyword evidence="8" id="KW-1185">Reference proteome</keyword>
<sequence length="497" mass="51031">MHDMSSGITTDEPTAVLHTGWTRRVVGHAAILILVNVMVDTVIASPTFVLPELSDAFDTHQFAWIDSSAMLAGATWAPLLGKSADIHGKRTVLILTLLVAGTGGIVCLLAPHISVFVLGRVLQGAAVAGLFLTVAIVRDLCAPKFAMVVTGVITSGSAVFGIVSPFVLEVATDAFGWRVVFVLSAAFAGMAAVFVRCVIPDSRNRTPGRVDVAGALTLGGGLAGVLAYISLGQEFGWLSGASLAFLIGGVAALLVWYVVLSRVPEPVIDIRGISSALGLGLLVVVMGTGAYRSMLQLFGLLVDVDPDDGLGYGIAGPGALGLMFGIPSVGIMLGGVLAGWIGTRVGPAWPLAAGITLGATASLVMFTAGTDTLPVAVVCSFMFSLTAGSLVTSGFNLASVLAPPERQGTVSSMVMVMVAIGSVTMSFIGSAVLGAHEIVFEGEKVSSSAGIHAYIAVAGCVFVLAAVPTFFLVRTMRGRVVPDVSEVTHKDLEHAGR</sequence>
<dbReference type="PROSITE" id="PS50850">
    <property type="entry name" value="MFS"/>
    <property type="match status" value="1"/>
</dbReference>